<evidence type="ECO:0000256" key="7">
    <source>
        <dbReference type="ARBA" id="ARBA00049158"/>
    </source>
</evidence>
<dbReference type="RefSeq" id="WP_190999464.1">
    <property type="nucleotide sequence ID" value="NZ_JACXSI010000048.1"/>
</dbReference>
<dbReference type="NCBIfam" id="TIGR01856">
    <property type="entry name" value="hisJ_fam"/>
    <property type="match status" value="1"/>
</dbReference>
<dbReference type="PANTHER" id="PTHR21039:SF0">
    <property type="entry name" value="HISTIDINOL-PHOSPHATASE"/>
    <property type="match status" value="1"/>
</dbReference>
<keyword evidence="5 8" id="KW-0378">Hydrolase</keyword>
<comment type="caution">
    <text evidence="10">The sequence shown here is derived from an EMBL/GenBank/DDBJ whole genome shotgun (WGS) entry which is preliminary data.</text>
</comment>
<dbReference type="AlphaFoldDB" id="A0A927HCR9"/>
<name>A0A927HCR9_9BACI</name>
<keyword evidence="6 8" id="KW-0368">Histidine biosynthesis</keyword>
<evidence type="ECO:0000256" key="5">
    <source>
        <dbReference type="ARBA" id="ARBA00022801"/>
    </source>
</evidence>
<dbReference type="Proteomes" id="UP000602076">
    <property type="component" value="Unassembled WGS sequence"/>
</dbReference>
<protein>
    <recommendedName>
        <fullName evidence="3 8">Histidinol-phosphatase</fullName>
        <shortName evidence="8">HolPase</shortName>
        <ecNumber evidence="3 8">3.1.3.15</ecNumber>
    </recommendedName>
</protein>
<proteinExistence type="inferred from homology"/>
<dbReference type="InterPro" id="IPR004013">
    <property type="entry name" value="PHP_dom"/>
</dbReference>
<keyword evidence="4 8" id="KW-0028">Amino-acid biosynthesis</keyword>
<gene>
    <name evidence="10" type="ORF">IEO70_16430</name>
</gene>
<comment type="pathway">
    <text evidence="1 8">Amino-acid biosynthesis; L-histidine biosynthesis; L-histidine from 5-phospho-alpha-D-ribose 1-diphosphate: step 8/9.</text>
</comment>
<evidence type="ECO:0000256" key="3">
    <source>
        <dbReference type="ARBA" id="ARBA00013085"/>
    </source>
</evidence>
<feature type="domain" description="PHP" evidence="9">
    <location>
        <begin position="4"/>
        <end position="198"/>
    </location>
</feature>
<evidence type="ECO:0000256" key="6">
    <source>
        <dbReference type="ARBA" id="ARBA00023102"/>
    </source>
</evidence>
<dbReference type="GO" id="GO:0004401">
    <property type="term" value="F:histidinol-phosphatase activity"/>
    <property type="evidence" value="ECO:0007669"/>
    <property type="project" value="UniProtKB-UniRule"/>
</dbReference>
<evidence type="ECO:0000313" key="10">
    <source>
        <dbReference type="EMBL" id="MBD3109927.1"/>
    </source>
</evidence>
<dbReference type="InterPro" id="IPR010140">
    <property type="entry name" value="Histidinol_P_phosphatase_HisJ"/>
</dbReference>
<reference evidence="10" key="1">
    <citation type="submission" date="2020-09" db="EMBL/GenBank/DDBJ databases">
        <title>Bacillus faecalis sp. nov., a moderately halophilic bacterium isolated from cow faeces.</title>
        <authorList>
            <person name="Jiang L."/>
            <person name="Lee J."/>
        </authorList>
    </citation>
    <scope>NUCLEOTIDE SEQUENCE</scope>
    <source>
        <strain evidence="10">AGMB 02131</strain>
    </source>
</reference>
<evidence type="ECO:0000256" key="4">
    <source>
        <dbReference type="ARBA" id="ARBA00022605"/>
    </source>
</evidence>
<evidence type="ECO:0000256" key="1">
    <source>
        <dbReference type="ARBA" id="ARBA00004970"/>
    </source>
</evidence>
<evidence type="ECO:0000256" key="8">
    <source>
        <dbReference type="RuleBase" id="RU366003"/>
    </source>
</evidence>
<dbReference type="Pfam" id="PF02811">
    <property type="entry name" value="PHP"/>
    <property type="match status" value="1"/>
</dbReference>
<dbReference type="Gene3D" id="3.20.20.140">
    <property type="entry name" value="Metal-dependent hydrolases"/>
    <property type="match status" value="1"/>
</dbReference>
<dbReference type="SUPFAM" id="SSF89550">
    <property type="entry name" value="PHP domain-like"/>
    <property type="match status" value="1"/>
</dbReference>
<organism evidence="10 11">
    <name type="scientific">Peribacillus faecalis</name>
    <dbReference type="NCBI Taxonomy" id="2772559"/>
    <lineage>
        <taxon>Bacteria</taxon>
        <taxon>Bacillati</taxon>
        <taxon>Bacillota</taxon>
        <taxon>Bacilli</taxon>
        <taxon>Bacillales</taxon>
        <taxon>Bacillaceae</taxon>
        <taxon>Peribacillus</taxon>
    </lineage>
</organism>
<comment type="similarity">
    <text evidence="2 8">Belongs to the PHP hydrolase family. HisK subfamily.</text>
</comment>
<dbReference type="PANTHER" id="PTHR21039">
    <property type="entry name" value="HISTIDINOL PHOSPHATASE-RELATED"/>
    <property type="match status" value="1"/>
</dbReference>
<dbReference type="CDD" id="cd12110">
    <property type="entry name" value="PHP_HisPPase_Hisj_like"/>
    <property type="match status" value="1"/>
</dbReference>
<sequence length="268" mass="30750">MKFDLHTHHERCGHAVGQIRDYIEAGISGGLKVIGIADHTPYFASDEDHPYPKVTMPRSDFSNYVNEVLKLKSEYSGKIDVLLGVEADYFPESAHIYRFYLDQYPFDYVIGSIHHVGGQSIFKRGRWEGLTEKERVATKEAYYSLIQQSARSNMFQILGHIDAMKAYYPDFSLIETLAVEETLKVISECDVAIEINTSGKTKDVGGWYPSADILEMAKHFDVKLTFGSDAHNPERVGDEFEEVREQLKQIGFKEWFYYKVKRRVSVPL</sequence>
<dbReference type="GO" id="GO:0000105">
    <property type="term" value="P:L-histidine biosynthetic process"/>
    <property type="evidence" value="ECO:0007669"/>
    <property type="project" value="UniProtKB-UniRule"/>
</dbReference>
<evidence type="ECO:0000259" key="9">
    <source>
        <dbReference type="Pfam" id="PF02811"/>
    </source>
</evidence>
<keyword evidence="11" id="KW-1185">Reference proteome</keyword>
<accession>A0A927HCR9</accession>
<evidence type="ECO:0000256" key="2">
    <source>
        <dbReference type="ARBA" id="ARBA00009152"/>
    </source>
</evidence>
<dbReference type="EMBL" id="JACXSI010000048">
    <property type="protein sequence ID" value="MBD3109927.1"/>
    <property type="molecule type" value="Genomic_DNA"/>
</dbReference>
<dbReference type="GO" id="GO:0005737">
    <property type="term" value="C:cytoplasm"/>
    <property type="evidence" value="ECO:0007669"/>
    <property type="project" value="TreeGrafter"/>
</dbReference>
<dbReference type="EC" id="3.1.3.15" evidence="3 8"/>
<comment type="catalytic activity">
    <reaction evidence="7 8">
        <text>L-histidinol phosphate + H2O = L-histidinol + phosphate</text>
        <dbReference type="Rhea" id="RHEA:14465"/>
        <dbReference type="ChEBI" id="CHEBI:15377"/>
        <dbReference type="ChEBI" id="CHEBI:43474"/>
        <dbReference type="ChEBI" id="CHEBI:57699"/>
        <dbReference type="ChEBI" id="CHEBI:57980"/>
        <dbReference type="EC" id="3.1.3.15"/>
    </reaction>
</comment>
<dbReference type="NCBIfam" id="NF005596">
    <property type="entry name" value="PRK07328.1"/>
    <property type="match status" value="1"/>
</dbReference>
<dbReference type="InterPro" id="IPR016195">
    <property type="entry name" value="Pol/histidinol_Pase-like"/>
</dbReference>
<evidence type="ECO:0000313" key="11">
    <source>
        <dbReference type="Proteomes" id="UP000602076"/>
    </source>
</evidence>